<dbReference type="EMBL" id="BMAO01034229">
    <property type="protein sequence ID" value="GFQ94936.1"/>
    <property type="molecule type" value="Genomic_DNA"/>
</dbReference>
<proteinExistence type="predicted"/>
<sequence>MKYLRLLTHLDEGIDRNKGSLDCFSKQEDPKLRYARVYLGLSQDPVVFANNTISAIPSGDFDTHLSIESFV</sequence>
<evidence type="ECO:0000313" key="1">
    <source>
        <dbReference type="EMBL" id="GFQ94936.1"/>
    </source>
</evidence>
<organism evidence="1 2">
    <name type="scientific">Trichonephila clavata</name>
    <name type="common">Joro spider</name>
    <name type="synonym">Nephila clavata</name>
    <dbReference type="NCBI Taxonomy" id="2740835"/>
    <lineage>
        <taxon>Eukaryota</taxon>
        <taxon>Metazoa</taxon>
        <taxon>Ecdysozoa</taxon>
        <taxon>Arthropoda</taxon>
        <taxon>Chelicerata</taxon>
        <taxon>Arachnida</taxon>
        <taxon>Araneae</taxon>
        <taxon>Araneomorphae</taxon>
        <taxon>Entelegynae</taxon>
        <taxon>Araneoidea</taxon>
        <taxon>Nephilidae</taxon>
        <taxon>Trichonephila</taxon>
    </lineage>
</organism>
<gene>
    <name evidence="1" type="ORF">TNCT_700811</name>
</gene>
<dbReference type="OrthoDB" id="6411619at2759"/>
<reference evidence="1" key="1">
    <citation type="submission" date="2020-07" db="EMBL/GenBank/DDBJ databases">
        <title>Multicomponent nature underlies the extraordinary mechanical properties of spider dragline silk.</title>
        <authorList>
            <person name="Kono N."/>
            <person name="Nakamura H."/>
            <person name="Mori M."/>
            <person name="Yoshida Y."/>
            <person name="Ohtoshi R."/>
            <person name="Malay A.D."/>
            <person name="Moran D.A.P."/>
            <person name="Tomita M."/>
            <person name="Numata K."/>
            <person name="Arakawa K."/>
        </authorList>
    </citation>
    <scope>NUCLEOTIDE SEQUENCE</scope>
</reference>
<dbReference type="AlphaFoldDB" id="A0A8X6L4C4"/>
<protein>
    <submittedName>
        <fullName evidence="1">Uncharacterized protein</fullName>
    </submittedName>
</protein>
<accession>A0A8X6L4C4</accession>
<dbReference type="Proteomes" id="UP000887116">
    <property type="component" value="Unassembled WGS sequence"/>
</dbReference>
<comment type="caution">
    <text evidence="1">The sequence shown here is derived from an EMBL/GenBank/DDBJ whole genome shotgun (WGS) entry which is preliminary data.</text>
</comment>
<name>A0A8X6L4C4_TRICU</name>
<evidence type="ECO:0000313" key="2">
    <source>
        <dbReference type="Proteomes" id="UP000887116"/>
    </source>
</evidence>
<keyword evidence="2" id="KW-1185">Reference proteome</keyword>